<evidence type="ECO:0000256" key="1">
    <source>
        <dbReference type="ARBA" id="ARBA00004141"/>
    </source>
</evidence>
<feature type="transmembrane region" description="Helical" evidence="5">
    <location>
        <begin position="245"/>
        <end position="264"/>
    </location>
</feature>
<name>A0A1S3KF19_LINAN</name>
<dbReference type="PANTHER" id="PTHR24064">
    <property type="entry name" value="SOLUTE CARRIER FAMILY 22 MEMBER"/>
    <property type="match status" value="1"/>
</dbReference>
<dbReference type="Proteomes" id="UP000085678">
    <property type="component" value="Unplaced"/>
</dbReference>
<proteinExistence type="predicted"/>
<keyword evidence="4 5" id="KW-0472">Membrane</keyword>
<dbReference type="InterPro" id="IPR036259">
    <property type="entry name" value="MFS_trans_sf"/>
</dbReference>
<feature type="transmembrane region" description="Helical" evidence="5">
    <location>
        <begin position="217"/>
        <end position="239"/>
    </location>
</feature>
<dbReference type="KEGG" id="lak:106181271"/>
<dbReference type="InParanoid" id="A0A1S3KF19"/>
<evidence type="ECO:0000256" key="2">
    <source>
        <dbReference type="ARBA" id="ARBA00022692"/>
    </source>
</evidence>
<dbReference type="GO" id="GO:0022857">
    <property type="term" value="F:transmembrane transporter activity"/>
    <property type="evidence" value="ECO:0007669"/>
    <property type="project" value="InterPro"/>
</dbReference>
<dbReference type="RefSeq" id="XP_013421054.1">
    <property type="nucleotide sequence ID" value="XM_013565600.1"/>
</dbReference>
<comment type="subcellular location">
    <subcellularLocation>
        <location evidence="1">Membrane</location>
        <topology evidence="1">Multi-pass membrane protein</topology>
    </subcellularLocation>
</comment>
<accession>A0A1S3KF19</accession>
<evidence type="ECO:0000259" key="6">
    <source>
        <dbReference type="PROSITE" id="PS50850"/>
    </source>
</evidence>
<evidence type="ECO:0000313" key="7">
    <source>
        <dbReference type="Proteomes" id="UP000085678"/>
    </source>
</evidence>
<dbReference type="GeneID" id="106181271"/>
<evidence type="ECO:0000256" key="5">
    <source>
        <dbReference type="SAM" id="Phobius"/>
    </source>
</evidence>
<keyword evidence="3 5" id="KW-1133">Transmembrane helix</keyword>
<feature type="transmembrane region" description="Helical" evidence="5">
    <location>
        <begin position="159"/>
        <end position="177"/>
    </location>
</feature>
<dbReference type="GO" id="GO:0016020">
    <property type="term" value="C:membrane"/>
    <property type="evidence" value="ECO:0007669"/>
    <property type="project" value="UniProtKB-SubCell"/>
</dbReference>
<dbReference type="PROSITE" id="PS50850">
    <property type="entry name" value="MFS"/>
    <property type="match status" value="1"/>
</dbReference>
<feature type="transmembrane region" description="Helical" evidence="5">
    <location>
        <begin position="128"/>
        <end position="152"/>
    </location>
</feature>
<gene>
    <name evidence="8" type="primary">LOC106181271</name>
</gene>
<evidence type="ECO:0000313" key="8">
    <source>
        <dbReference type="RefSeq" id="XP_013421054.1"/>
    </source>
</evidence>
<dbReference type="SUPFAM" id="SSF103473">
    <property type="entry name" value="MFS general substrate transporter"/>
    <property type="match status" value="1"/>
</dbReference>
<protein>
    <submittedName>
        <fullName evidence="8">Solute carrier family 22 member 7</fullName>
    </submittedName>
</protein>
<dbReference type="OrthoDB" id="3936150at2759"/>
<feature type="domain" description="Major facilitator superfamily (MFS) profile" evidence="6">
    <location>
        <begin position="21"/>
        <end position="347"/>
    </location>
</feature>
<reference evidence="8" key="1">
    <citation type="submission" date="2025-08" db="UniProtKB">
        <authorList>
            <consortium name="RefSeq"/>
        </authorList>
    </citation>
    <scope>IDENTIFICATION</scope>
    <source>
        <tissue evidence="8">Gonads</tissue>
    </source>
</reference>
<feature type="transmembrane region" description="Helical" evidence="5">
    <location>
        <begin position="183"/>
        <end position="205"/>
    </location>
</feature>
<evidence type="ECO:0000256" key="4">
    <source>
        <dbReference type="ARBA" id="ARBA00023136"/>
    </source>
</evidence>
<keyword evidence="7" id="KW-1185">Reference proteome</keyword>
<keyword evidence="2 5" id="KW-0812">Transmembrane</keyword>
<dbReference type="Gene3D" id="1.20.1250.20">
    <property type="entry name" value="MFS general substrate transporter like domains"/>
    <property type="match status" value="1"/>
</dbReference>
<feature type="transmembrane region" description="Helical" evidence="5">
    <location>
        <begin position="21"/>
        <end position="42"/>
    </location>
</feature>
<organism evidence="7 8">
    <name type="scientific">Lingula anatina</name>
    <name type="common">Brachiopod</name>
    <name type="synonym">Lingula unguis</name>
    <dbReference type="NCBI Taxonomy" id="7574"/>
    <lineage>
        <taxon>Eukaryota</taxon>
        <taxon>Metazoa</taxon>
        <taxon>Spiralia</taxon>
        <taxon>Lophotrochozoa</taxon>
        <taxon>Brachiopoda</taxon>
        <taxon>Linguliformea</taxon>
        <taxon>Lingulata</taxon>
        <taxon>Lingulida</taxon>
        <taxon>Linguloidea</taxon>
        <taxon>Lingulidae</taxon>
        <taxon>Lingula</taxon>
    </lineage>
</organism>
<sequence length="347" mass="38503">MMEFDEVIRRVGEFGRIQLRTTIFGGLVTMTTALQMMVTVFMQQSPAHRCAIPGLANDTFEIQGAWHQYLINQTIPVDENDQYEGCLWRSGNDSGNGSVLSCNEWVYDTSVFPRTFPTEFGLLCGSSLLINMVNVVYLTGVAAGAIVGGLAADCIGRKTVAFIFCLIHGVGGVGAALSPTYGAFVAFRFFVGTCHGAANNCVLVLGMEFVSPRKRIISVCVLGISWGAGIVLATPLAYLIRDWRYLQLTVALPPFLYLGFWWIIPESPRWLLSRGRYKEAERIVRWASRVNDGKMPETGHFLNEHSLQITPTLSPLKIFKAPRLMARTAVAICGWYKHCFRSLATRN</sequence>
<evidence type="ECO:0000256" key="3">
    <source>
        <dbReference type="ARBA" id="ARBA00022989"/>
    </source>
</evidence>
<dbReference type="STRING" id="7574.A0A1S3KF19"/>
<dbReference type="InterPro" id="IPR020846">
    <property type="entry name" value="MFS_dom"/>
</dbReference>
<dbReference type="InterPro" id="IPR005828">
    <property type="entry name" value="MFS_sugar_transport-like"/>
</dbReference>
<dbReference type="AlphaFoldDB" id="A0A1S3KF19"/>
<dbReference type="Pfam" id="PF00083">
    <property type="entry name" value="Sugar_tr"/>
    <property type="match status" value="1"/>
</dbReference>